<sequence length="253" mass="30037">MSYSQFISDKKTGTINHPFDKKWKGSNNRPQNMVNHVANYPFYPKYRPRIPMYSKGSGIIPYTLINGTIYFLLQQIDNKTYKKNIGWNDFGGKRDTESETASEIAAREFSEETSCLFYLKEQNNDLSKVNFELLKNNDSLEYDENALNILRNMISQSTIYFKDKIDKYISPIYLCSRDATYVSYFLKVEFIPENDIPKAEDIHLNYLDKYRRTCKWFSISELLRIDENNFHKRLQVTKIKQKIMKYQSENLFT</sequence>
<dbReference type="SUPFAM" id="SSF55811">
    <property type="entry name" value="Nudix"/>
    <property type="match status" value="1"/>
</dbReference>
<protein>
    <recommendedName>
        <fullName evidence="2">Nudix hydrolase domain-containing protein</fullName>
    </recommendedName>
</protein>
<dbReference type="EMBL" id="MN740556">
    <property type="protein sequence ID" value="QHU33114.1"/>
    <property type="molecule type" value="Genomic_DNA"/>
</dbReference>
<accession>A0A6C0LU79</accession>
<proteinExistence type="predicted"/>
<dbReference type="AlphaFoldDB" id="A0A6C0LU79"/>
<organism evidence="1">
    <name type="scientific">viral metagenome</name>
    <dbReference type="NCBI Taxonomy" id="1070528"/>
    <lineage>
        <taxon>unclassified sequences</taxon>
        <taxon>metagenomes</taxon>
        <taxon>organismal metagenomes</taxon>
    </lineage>
</organism>
<dbReference type="Gene3D" id="3.90.79.10">
    <property type="entry name" value="Nucleoside Triphosphate Pyrophosphohydrolase"/>
    <property type="match status" value="1"/>
</dbReference>
<dbReference type="InterPro" id="IPR015797">
    <property type="entry name" value="NUDIX_hydrolase-like_dom_sf"/>
</dbReference>
<evidence type="ECO:0000313" key="1">
    <source>
        <dbReference type="EMBL" id="QHU33114.1"/>
    </source>
</evidence>
<name>A0A6C0LU79_9ZZZZ</name>
<evidence type="ECO:0008006" key="2">
    <source>
        <dbReference type="Google" id="ProtNLM"/>
    </source>
</evidence>
<reference evidence="1" key="1">
    <citation type="journal article" date="2020" name="Nature">
        <title>Giant virus diversity and host interactions through global metagenomics.</title>
        <authorList>
            <person name="Schulz F."/>
            <person name="Roux S."/>
            <person name="Paez-Espino D."/>
            <person name="Jungbluth S."/>
            <person name="Walsh D.A."/>
            <person name="Denef V.J."/>
            <person name="McMahon K.D."/>
            <person name="Konstantinidis K.T."/>
            <person name="Eloe-Fadrosh E.A."/>
            <person name="Kyrpides N.C."/>
            <person name="Woyke T."/>
        </authorList>
    </citation>
    <scope>NUCLEOTIDE SEQUENCE</scope>
    <source>
        <strain evidence="1">GVMAG-S-1014582-52</strain>
    </source>
</reference>